<dbReference type="GO" id="GO:0004553">
    <property type="term" value="F:hydrolase activity, hydrolyzing O-glycosyl compounds"/>
    <property type="evidence" value="ECO:0007669"/>
    <property type="project" value="InterPro"/>
</dbReference>
<organism evidence="4 5">
    <name type="scientific">Syncephalis pseudoplumigaleata</name>
    <dbReference type="NCBI Taxonomy" id="1712513"/>
    <lineage>
        <taxon>Eukaryota</taxon>
        <taxon>Fungi</taxon>
        <taxon>Fungi incertae sedis</taxon>
        <taxon>Zoopagomycota</taxon>
        <taxon>Zoopagomycotina</taxon>
        <taxon>Zoopagomycetes</taxon>
        <taxon>Zoopagales</taxon>
        <taxon>Piptocephalidaceae</taxon>
        <taxon>Syncephalis</taxon>
    </lineage>
</organism>
<dbReference type="GO" id="GO:0005975">
    <property type="term" value="P:carbohydrate metabolic process"/>
    <property type="evidence" value="ECO:0007669"/>
    <property type="project" value="InterPro"/>
</dbReference>
<feature type="chain" id="PRO_5020745234" evidence="2">
    <location>
        <begin position="27"/>
        <end position="280"/>
    </location>
</feature>
<dbReference type="Proteomes" id="UP000278143">
    <property type="component" value="Unassembled WGS sequence"/>
</dbReference>
<proteinExistence type="inferred from homology"/>
<dbReference type="Gene3D" id="2.60.120.200">
    <property type="match status" value="1"/>
</dbReference>
<dbReference type="CDD" id="cd08023">
    <property type="entry name" value="GH16_laminarinase_like"/>
    <property type="match status" value="1"/>
</dbReference>
<keyword evidence="5" id="KW-1185">Reference proteome</keyword>
<dbReference type="SUPFAM" id="SSF49899">
    <property type="entry name" value="Concanavalin A-like lectins/glucanases"/>
    <property type="match status" value="1"/>
</dbReference>
<dbReference type="PANTHER" id="PTHR10963:SF55">
    <property type="entry name" value="GLYCOSIDE HYDROLASE FAMILY 16 PROTEIN"/>
    <property type="match status" value="1"/>
</dbReference>
<gene>
    <name evidence="4" type="ORF">SYNPS1DRAFT_20935</name>
</gene>
<evidence type="ECO:0000256" key="2">
    <source>
        <dbReference type="SAM" id="SignalP"/>
    </source>
</evidence>
<dbReference type="OrthoDB" id="192832at2759"/>
<keyword evidence="2" id="KW-0732">Signal</keyword>
<dbReference type="AlphaFoldDB" id="A0A4P9Z625"/>
<evidence type="ECO:0000313" key="5">
    <source>
        <dbReference type="Proteomes" id="UP000278143"/>
    </source>
</evidence>
<name>A0A4P9Z625_9FUNG</name>
<dbReference type="PROSITE" id="PS51762">
    <property type="entry name" value="GH16_2"/>
    <property type="match status" value="1"/>
</dbReference>
<evidence type="ECO:0000313" key="4">
    <source>
        <dbReference type="EMBL" id="RKP27562.1"/>
    </source>
</evidence>
<dbReference type="EMBL" id="KZ989186">
    <property type="protein sequence ID" value="RKP27562.1"/>
    <property type="molecule type" value="Genomic_DNA"/>
</dbReference>
<evidence type="ECO:0000259" key="3">
    <source>
        <dbReference type="PROSITE" id="PS51762"/>
    </source>
</evidence>
<feature type="domain" description="GH16" evidence="3">
    <location>
        <begin position="7"/>
        <end position="267"/>
    </location>
</feature>
<protein>
    <submittedName>
        <fullName evidence="4">Concanavalin A-like lectin/glucanase domain-containing protein</fullName>
    </submittedName>
</protein>
<accession>A0A4P9Z625</accession>
<dbReference type="InterPro" id="IPR013320">
    <property type="entry name" value="ConA-like_dom_sf"/>
</dbReference>
<keyword evidence="4" id="KW-0430">Lectin</keyword>
<reference evidence="5" key="1">
    <citation type="journal article" date="2018" name="Nat. Microbiol.">
        <title>Leveraging single-cell genomics to expand the fungal tree of life.</title>
        <authorList>
            <person name="Ahrendt S.R."/>
            <person name="Quandt C.A."/>
            <person name="Ciobanu D."/>
            <person name="Clum A."/>
            <person name="Salamov A."/>
            <person name="Andreopoulos B."/>
            <person name="Cheng J.F."/>
            <person name="Woyke T."/>
            <person name="Pelin A."/>
            <person name="Henrissat B."/>
            <person name="Reynolds N.K."/>
            <person name="Benny G.L."/>
            <person name="Smith M.E."/>
            <person name="James T.Y."/>
            <person name="Grigoriev I.V."/>
        </authorList>
    </citation>
    <scope>NUCLEOTIDE SEQUENCE [LARGE SCALE GENOMIC DNA]</scope>
    <source>
        <strain evidence="5">Benny S71-1</strain>
    </source>
</reference>
<comment type="similarity">
    <text evidence="1">Belongs to the glycosyl hydrolase 16 family.</text>
</comment>
<feature type="signal peptide" evidence="2">
    <location>
        <begin position="1"/>
        <end position="26"/>
    </location>
</feature>
<sequence length="280" mass="31751">MHAYLSILYIALSVLLLAQPRAGVCAIGSGDLLLNENFNQTLNESIWSFDLGDGCDQGLCQWGNGEQQVYTRANVEANANGNLRIVARYEGGKWTSGRISTKGKFTFKYGRVDVRAKLPTADGMFPAIWMMPQHSTYGTWPDSGEIDIAEYQSAWTKDKRVSLQSLHFKKQHGGSAMSFNTKCDPSDWHIYTVMWSPDFIKFMRDNIYIGSYIRPKDATPASWPYNQEFYLILNLAVEPEWGSRARPEGDVHAMEVDWIRVNERLDASALFCHYPNCPLL</sequence>
<dbReference type="InterPro" id="IPR000757">
    <property type="entry name" value="Beta-glucanase-like"/>
</dbReference>
<evidence type="ECO:0000256" key="1">
    <source>
        <dbReference type="ARBA" id="ARBA00006865"/>
    </source>
</evidence>
<dbReference type="PANTHER" id="PTHR10963">
    <property type="entry name" value="GLYCOSYL HYDROLASE-RELATED"/>
    <property type="match status" value="1"/>
</dbReference>
<dbReference type="GO" id="GO:0030246">
    <property type="term" value="F:carbohydrate binding"/>
    <property type="evidence" value="ECO:0007669"/>
    <property type="project" value="UniProtKB-KW"/>
</dbReference>
<dbReference type="InterPro" id="IPR050546">
    <property type="entry name" value="Glycosyl_Hydrlase_16"/>
</dbReference>
<dbReference type="Pfam" id="PF00722">
    <property type="entry name" value="Glyco_hydro_16"/>
    <property type="match status" value="1"/>
</dbReference>